<protein>
    <submittedName>
        <fullName evidence="1">Uncharacterized protein</fullName>
    </submittedName>
</protein>
<name>A0A0F9I9S6_9ZZZZ</name>
<comment type="caution">
    <text evidence="1">The sequence shown here is derived from an EMBL/GenBank/DDBJ whole genome shotgun (WGS) entry which is preliminary data.</text>
</comment>
<accession>A0A0F9I9S6</accession>
<reference evidence="1" key="1">
    <citation type="journal article" date="2015" name="Nature">
        <title>Complex archaea that bridge the gap between prokaryotes and eukaryotes.</title>
        <authorList>
            <person name="Spang A."/>
            <person name="Saw J.H."/>
            <person name="Jorgensen S.L."/>
            <person name="Zaremba-Niedzwiedzka K."/>
            <person name="Martijn J."/>
            <person name="Lind A.E."/>
            <person name="van Eijk R."/>
            <person name="Schleper C."/>
            <person name="Guy L."/>
            <person name="Ettema T.J."/>
        </authorList>
    </citation>
    <scope>NUCLEOTIDE SEQUENCE</scope>
</reference>
<organism evidence="1">
    <name type="scientific">marine sediment metagenome</name>
    <dbReference type="NCBI Taxonomy" id="412755"/>
    <lineage>
        <taxon>unclassified sequences</taxon>
        <taxon>metagenomes</taxon>
        <taxon>ecological metagenomes</taxon>
    </lineage>
</organism>
<gene>
    <name evidence="1" type="ORF">LCGC14_1685790</name>
</gene>
<feature type="non-terminal residue" evidence="1">
    <location>
        <position position="107"/>
    </location>
</feature>
<proteinExistence type="predicted"/>
<sequence length="107" mass="12265">MTRGSPRLTAAAAVCLGLLCVGCRDKVKDISNSSHLLDMQHKLWEKTRQTLESSQPNLQYVPAVYKYLRIRTRRRVEKDYTGSNKQQVLAALDAIRKRYESEILSKV</sequence>
<dbReference type="EMBL" id="LAZR01014674">
    <property type="protein sequence ID" value="KKM16439.1"/>
    <property type="molecule type" value="Genomic_DNA"/>
</dbReference>
<dbReference type="AlphaFoldDB" id="A0A0F9I9S6"/>
<evidence type="ECO:0000313" key="1">
    <source>
        <dbReference type="EMBL" id="KKM16439.1"/>
    </source>
</evidence>